<dbReference type="EMBL" id="JBHMBH010000019">
    <property type="protein sequence ID" value="MFB9714323.1"/>
    <property type="molecule type" value="Genomic_DNA"/>
</dbReference>
<evidence type="ECO:0000313" key="1">
    <source>
        <dbReference type="EMBL" id="MFB9714323.1"/>
    </source>
</evidence>
<dbReference type="Proteomes" id="UP001589536">
    <property type="component" value="Unassembled WGS sequence"/>
</dbReference>
<name>A0ABV5UP66_9MICC</name>
<keyword evidence="2" id="KW-1185">Reference proteome</keyword>
<accession>A0ABV5UP66</accession>
<organism evidence="1 2">
    <name type="scientific">Arthrobacter methylotrophus</name>
    <dbReference type="NCBI Taxonomy" id="121291"/>
    <lineage>
        <taxon>Bacteria</taxon>
        <taxon>Bacillati</taxon>
        <taxon>Actinomycetota</taxon>
        <taxon>Actinomycetes</taxon>
        <taxon>Micrococcales</taxon>
        <taxon>Micrococcaceae</taxon>
        <taxon>Arthrobacter</taxon>
    </lineage>
</organism>
<proteinExistence type="predicted"/>
<comment type="caution">
    <text evidence="1">The sequence shown here is derived from an EMBL/GenBank/DDBJ whole genome shotgun (WGS) entry which is preliminary data.</text>
</comment>
<reference evidence="1 2" key="1">
    <citation type="submission" date="2024-09" db="EMBL/GenBank/DDBJ databases">
        <authorList>
            <person name="Sun Q."/>
            <person name="Mori K."/>
        </authorList>
    </citation>
    <scope>NUCLEOTIDE SEQUENCE [LARGE SCALE GENOMIC DNA]</scope>
    <source>
        <strain evidence="1 2">JCM 13519</strain>
    </source>
</reference>
<gene>
    <name evidence="1" type="ORF">ACFFPI_09330</name>
</gene>
<protein>
    <submittedName>
        <fullName evidence="1">Uncharacterized protein</fullName>
    </submittedName>
</protein>
<evidence type="ECO:0000313" key="2">
    <source>
        <dbReference type="Proteomes" id="UP001589536"/>
    </source>
</evidence>
<dbReference type="RefSeq" id="WP_345044435.1">
    <property type="nucleotide sequence ID" value="NZ_BAABED010000001.1"/>
</dbReference>
<sequence length="214" mass="23646">MTVPAPVTTTTDIKVATPLKSSVLLTLGNLIDAAWPGSQLVTNEDPYTKQVIFRVDHSARVDVDDTAAADMLVEPDEFEVDIVSLGPEGVKTLTPEFIGANFLPVIKQAFEQNPEAENYLEFTLIDKEDHQRYLLTFCRSAQQTPHELRMLAEQELTEARGKIHREYAAAIYALLGHPRGGRPDNYEDGVKAALDAVRQLGFPYSDAESSDGED</sequence>